<proteinExistence type="predicted"/>
<protein>
    <submittedName>
        <fullName evidence="2">DUF4404 domain-containing protein</fullName>
    </submittedName>
</protein>
<dbReference type="Pfam" id="PF14357">
    <property type="entry name" value="DUF4404"/>
    <property type="match status" value="1"/>
</dbReference>
<organism evidence="2 3">
    <name type="scientific">Massilia glaciei</name>
    <dbReference type="NCBI Taxonomy" id="1524097"/>
    <lineage>
        <taxon>Bacteria</taxon>
        <taxon>Pseudomonadati</taxon>
        <taxon>Pseudomonadota</taxon>
        <taxon>Betaproteobacteria</taxon>
        <taxon>Burkholderiales</taxon>
        <taxon>Oxalobacteraceae</taxon>
        <taxon>Telluria group</taxon>
        <taxon>Massilia</taxon>
    </lineage>
</organism>
<sequence>MFNEKANNLKAHLKTLHANMANTEEVDVELQELLRQLDADIKQLLEKRAVDENDESTTYGLAERSQELSAKFAAQHPRLEPALRELGNILSSMGI</sequence>
<evidence type="ECO:0000313" key="3">
    <source>
        <dbReference type="Proteomes" id="UP000241421"/>
    </source>
</evidence>
<accession>A0A2U2HDN1</accession>
<dbReference type="EMBL" id="PXWF02000314">
    <property type="protein sequence ID" value="PWF41229.1"/>
    <property type="molecule type" value="Genomic_DNA"/>
</dbReference>
<evidence type="ECO:0000256" key="1">
    <source>
        <dbReference type="SAM" id="Coils"/>
    </source>
</evidence>
<dbReference type="AlphaFoldDB" id="A0A2U2HDN1"/>
<gene>
    <name evidence="2" type="ORF">C7C56_025240</name>
</gene>
<comment type="caution">
    <text evidence="2">The sequence shown here is derived from an EMBL/GenBank/DDBJ whole genome shotgun (WGS) entry which is preliminary data.</text>
</comment>
<evidence type="ECO:0000313" key="2">
    <source>
        <dbReference type="EMBL" id="PWF41229.1"/>
    </source>
</evidence>
<dbReference type="Proteomes" id="UP000241421">
    <property type="component" value="Unassembled WGS sequence"/>
</dbReference>
<keyword evidence="1" id="KW-0175">Coiled coil</keyword>
<name>A0A2U2HDN1_9BURK</name>
<dbReference type="OrthoDB" id="8779496at2"/>
<reference evidence="2 3" key="1">
    <citation type="submission" date="2018-04" db="EMBL/GenBank/DDBJ databases">
        <title>Massilia violaceinigra sp. nov., a novel purple-pigmented bacterium isolated from Tianshan glacier, Xinjiang, China.</title>
        <authorList>
            <person name="Wang H."/>
        </authorList>
    </citation>
    <scope>NUCLEOTIDE SEQUENCE [LARGE SCALE GENOMIC DNA]</scope>
    <source>
        <strain evidence="2 3">B448-2</strain>
    </source>
</reference>
<feature type="coiled-coil region" evidence="1">
    <location>
        <begin position="6"/>
        <end position="54"/>
    </location>
</feature>
<dbReference type="InterPro" id="IPR025516">
    <property type="entry name" value="DUF4404"/>
</dbReference>
<dbReference type="RefSeq" id="WP_106760107.1">
    <property type="nucleotide sequence ID" value="NZ_PXWF02000314.1"/>
</dbReference>
<keyword evidence="3" id="KW-1185">Reference proteome</keyword>